<evidence type="ECO:0000256" key="5">
    <source>
        <dbReference type="ARBA" id="ARBA00022801"/>
    </source>
</evidence>
<dbReference type="AlphaFoldDB" id="A0A564ZIS7"/>
<dbReference type="Gene3D" id="1.10.860.10">
    <property type="entry name" value="DNAb Helicase, Chain A"/>
    <property type="match status" value="1"/>
</dbReference>
<dbReference type="Pfam" id="PF00772">
    <property type="entry name" value="DnaB"/>
    <property type="match status" value="1"/>
</dbReference>
<evidence type="ECO:0000256" key="3">
    <source>
        <dbReference type="ARBA" id="ARBA00022705"/>
    </source>
</evidence>
<dbReference type="GO" id="GO:0005829">
    <property type="term" value="C:cytosol"/>
    <property type="evidence" value="ECO:0007669"/>
    <property type="project" value="TreeGrafter"/>
</dbReference>
<evidence type="ECO:0000256" key="8">
    <source>
        <dbReference type="ARBA" id="ARBA00023125"/>
    </source>
</evidence>
<feature type="domain" description="SF4 helicase" evidence="14">
    <location>
        <begin position="191"/>
        <end position="460"/>
    </location>
</feature>
<evidence type="ECO:0000259" key="14">
    <source>
        <dbReference type="PROSITE" id="PS51199"/>
    </source>
</evidence>
<comment type="similarity">
    <text evidence="1 12">Belongs to the helicase family. DnaB subfamily.</text>
</comment>
<dbReference type="Gene3D" id="3.40.50.300">
    <property type="entry name" value="P-loop containing nucleotide triphosphate hydrolases"/>
    <property type="match status" value="1"/>
</dbReference>
<feature type="region of interest" description="Disordered" evidence="13">
    <location>
        <begin position="1"/>
        <end position="23"/>
    </location>
</feature>
<sequence>MGQRSMRESTLDRRETAGERIPPQNLEAEMSVLGAVLQSSEAFMKCLEVLRPDQFYRDAHRKIFAAATVLFGRGEPVDLITITNELRRRGELDEVGSSAFLASLVDAVPTGANVAYHARIVRDKALMRQLINVATDIVGLGFADQEEADQVLEQAEQQIFELSEDRVRRAFLPLKLILKDTFEQVEKLYDRRTQVTGVPTGFEDLDMKTAGLQPSELIIIAGRPSMGKTSFALNIARNAAVDERIPVGVFSLEMSKEQVVQRLLSSEAEVDSNRIRTGWLRESDWPKLTNAAGHLSEAPIFIDDSAALSVIELRAKARRLKAEQNIGMVVIDYLQLISGRSRSENRQQEVSDICRSLKAMAKELKVPVVALSQLARRTEERERPQLSDLRESGAIEQDSDVVVFLYRPSYYQARKAGAPDPERDTKTEIIIAKQRNGPTGTVELAFLREYVKFGPLDLVHQEPDETEEM</sequence>
<dbReference type="NCBIfam" id="NF004384">
    <property type="entry name" value="PRK05748.1"/>
    <property type="match status" value="1"/>
</dbReference>
<keyword evidence="8 12" id="KW-0238">DNA-binding</keyword>
<keyword evidence="4 12" id="KW-0547">Nucleotide-binding</keyword>
<evidence type="ECO:0000313" key="15">
    <source>
        <dbReference type="EMBL" id="VUZ85204.1"/>
    </source>
</evidence>
<dbReference type="PROSITE" id="PS51199">
    <property type="entry name" value="SF4_HELICASE"/>
    <property type="match status" value="1"/>
</dbReference>
<comment type="catalytic activity">
    <reaction evidence="10 12">
        <text>ATP + H2O = ADP + phosphate + H(+)</text>
        <dbReference type="Rhea" id="RHEA:13065"/>
        <dbReference type="ChEBI" id="CHEBI:15377"/>
        <dbReference type="ChEBI" id="CHEBI:15378"/>
        <dbReference type="ChEBI" id="CHEBI:30616"/>
        <dbReference type="ChEBI" id="CHEBI:43474"/>
        <dbReference type="ChEBI" id="CHEBI:456216"/>
        <dbReference type="EC" id="5.6.2.3"/>
    </reaction>
</comment>
<name>A0A564ZIS7_9BACT</name>
<gene>
    <name evidence="15" type="ORF">MELA_01581</name>
</gene>
<keyword evidence="2 12" id="KW-0639">Primosome</keyword>
<keyword evidence="9" id="KW-0413">Isomerase</keyword>
<dbReference type="GO" id="GO:0016887">
    <property type="term" value="F:ATP hydrolysis activity"/>
    <property type="evidence" value="ECO:0007669"/>
    <property type="project" value="RHEA"/>
</dbReference>
<dbReference type="PANTHER" id="PTHR30153:SF2">
    <property type="entry name" value="REPLICATIVE DNA HELICASE"/>
    <property type="match status" value="1"/>
</dbReference>
<evidence type="ECO:0000256" key="6">
    <source>
        <dbReference type="ARBA" id="ARBA00022806"/>
    </source>
</evidence>
<evidence type="ECO:0000313" key="16">
    <source>
        <dbReference type="Proteomes" id="UP000334340"/>
    </source>
</evidence>
<keyword evidence="6 12" id="KW-0347">Helicase</keyword>
<reference evidence="15 16" key="1">
    <citation type="submission" date="2019-07" db="EMBL/GenBank/DDBJ databases">
        <authorList>
            <person name="Cremers G."/>
        </authorList>
    </citation>
    <scope>NUCLEOTIDE SEQUENCE [LARGE SCALE GENOMIC DNA]</scope>
</reference>
<dbReference type="FunFam" id="3.40.50.300:FF:000076">
    <property type="entry name" value="Replicative DNA helicase"/>
    <property type="match status" value="1"/>
</dbReference>
<dbReference type="EC" id="5.6.2.3" evidence="11 12"/>
<evidence type="ECO:0000256" key="7">
    <source>
        <dbReference type="ARBA" id="ARBA00022840"/>
    </source>
</evidence>
<dbReference type="GO" id="GO:0043139">
    <property type="term" value="F:5'-3' DNA helicase activity"/>
    <property type="evidence" value="ECO:0007669"/>
    <property type="project" value="UniProtKB-EC"/>
</dbReference>
<dbReference type="NCBIfam" id="TIGR00665">
    <property type="entry name" value="DnaB"/>
    <property type="match status" value="1"/>
</dbReference>
<dbReference type="Pfam" id="PF03796">
    <property type="entry name" value="DnaB_C"/>
    <property type="match status" value="1"/>
</dbReference>
<feature type="compositionally biased region" description="Basic and acidic residues" evidence="13">
    <location>
        <begin position="1"/>
        <end position="18"/>
    </location>
</feature>
<dbReference type="CDD" id="cd00984">
    <property type="entry name" value="DnaB_C"/>
    <property type="match status" value="1"/>
</dbReference>
<dbReference type="SUPFAM" id="SSF48024">
    <property type="entry name" value="N-terminal domain of DnaB helicase"/>
    <property type="match status" value="1"/>
</dbReference>
<dbReference type="InterPro" id="IPR007692">
    <property type="entry name" value="DNA_helicase_DnaB"/>
</dbReference>
<evidence type="ECO:0000256" key="11">
    <source>
        <dbReference type="NCBIfam" id="TIGR00665"/>
    </source>
</evidence>
<evidence type="ECO:0000256" key="10">
    <source>
        <dbReference type="ARBA" id="ARBA00048954"/>
    </source>
</evidence>
<dbReference type="FunFam" id="1.10.860.10:FF:000001">
    <property type="entry name" value="Replicative DNA helicase"/>
    <property type="match status" value="1"/>
</dbReference>
<accession>A0A564ZIS7</accession>
<proteinExistence type="inferred from homology"/>
<evidence type="ECO:0000256" key="13">
    <source>
        <dbReference type="SAM" id="MobiDB-lite"/>
    </source>
</evidence>
<evidence type="ECO:0000256" key="1">
    <source>
        <dbReference type="ARBA" id="ARBA00008428"/>
    </source>
</evidence>
<evidence type="ECO:0000256" key="9">
    <source>
        <dbReference type="ARBA" id="ARBA00023235"/>
    </source>
</evidence>
<dbReference type="SUPFAM" id="SSF52540">
    <property type="entry name" value="P-loop containing nucleoside triphosphate hydrolases"/>
    <property type="match status" value="1"/>
</dbReference>
<evidence type="ECO:0000256" key="4">
    <source>
        <dbReference type="ARBA" id="ARBA00022741"/>
    </source>
</evidence>
<dbReference type="EMBL" id="CABIKM010000023">
    <property type="protein sequence ID" value="VUZ85204.1"/>
    <property type="molecule type" value="Genomic_DNA"/>
</dbReference>
<keyword evidence="16" id="KW-1185">Reference proteome</keyword>
<dbReference type="GO" id="GO:0006269">
    <property type="term" value="P:DNA replication, synthesis of primer"/>
    <property type="evidence" value="ECO:0007669"/>
    <property type="project" value="UniProtKB-UniRule"/>
</dbReference>
<keyword evidence="7 12" id="KW-0067">ATP-binding</keyword>
<keyword evidence="3 12" id="KW-0235">DNA replication</keyword>
<dbReference type="GO" id="GO:0005524">
    <property type="term" value="F:ATP binding"/>
    <property type="evidence" value="ECO:0007669"/>
    <property type="project" value="UniProtKB-UniRule"/>
</dbReference>
<dbReference type="GO" id="GO:1990077">
    <property type="term" value="C:primosome complex"/>
    <property type="evidence" value="ECO:0007669"/>
    <property type="project" value="UniProtKB-UniRule"/>
</dbReference>
<keyword evidence="5 12" id="KW-0378">Hydrolase</keyword>
<organism evidence="15 16">
    <name type="scientific">Candidatus Methylomirabilis lanthanidiphila</name>
    <dbReference type="NCBI Taxonomy" id="2211376"/>
    <lineage>
        <taxon>Bacteria</taxon>
        <taxon>Candidatus Methylomirabilota</taxon>
        <taxon>Candidatus Methylomirabilia</taxon>
        <taxon>Candidatus Methylomirabilales</taxon>
        <taxon>Candidatus Methylomirabilaceae</taxon>
        <taxon>Candidatus Methylomirabilis</taxon>
    </lineage>
</organism>
<protein>
    <recommendedName>
        <fullName evidence="11 12">Replicative DNA helicase</fullName>
        <ecNumber evidence="11 12">5.6.2.3</ecNumber>
    </recommendedName>
</protein>
<dbReference type="PANTHER" id="PTHR30153">
    <property type="entry name" value="REPLICATIVE DNA HELICASE DNAB"/>
    <property type="match status" value="1"/>
</dbReference>
<dbReference type="InterPro" id="IPR007693">
    <property type="entry name" value="DNA_helicase_DnaB-like_N"/>
</dbReference>
<dbReference type="InterPro" id="IPR003593">
    <property type="entry name" value="AAA+_ATPase"/>
</dbReference>
<dbReference type="GO" id="GO:0003677">
    <property type="term" value="F:DNA binding"/>
    <property type="evidence" value="ECO:0007669"/>
    <property type="project" value="UniProtKB-UniRule"/>
</dbReference>
<comment type="function">
    <text evidence="12">The main replicative DNA helicase, it participates in initiation and elongation during chromosome replication. Travels ahead of the DNA replisome, separating dsDNA into templates for DNA synthesis. A processive ATP-dependent 5'-3' DNA helicase it has DNA-dependent ATPase activity.</text>
</comment>
<evidence type="ECO:0000256" key="2">
    <source>
        <dbReference type="ARBA" id="ARBA00022515"/>
    </source>
</evidence>
<dbReference type="InterPro" id="IPR007694">
    <property type="entry name" value="DNA_helicase_DnaB-like_C"/>
</dbReference>
<dbReference type="InterPro" id="IPR016136">
    <property type="entry name" value="DNA_helicase_N/primase_C"/>
</dbReference>
<dbReference type="InterPro" id="IPR027417">
    <property type="entry name" value="P-loop_NTPase"/>
</dbReference>
<dbReference type="SMART" id="SM00382">
    <property type="entry name" value="AAA"/>
    <property type="match status" value="1"/>
</dbReference>
<dbReference type="Proteomes" id="UP000334340">
    <property type="component" value="Unassembled WGS sequence"/>
</dbReference>
<evidence type="ECO:0000256" key="12">
    <source>
        <dbReference type="RuleBase" id="RU362085"/>
    </source>
</evidence>
<dbReference type="InterPro" id="IPR036185">
    <property type="entry name" value="DNA_heli_DnaB-like_N_sf"/>
</dbReference>
<dbReference type="GO" id="GO:0042802">
    <property type="term" value="F:identical protein binding"/>
    <property type="evidence" value="ECO:0007669"/>
    <property type="project" value="UniProtKB-ARBA"/>
</dbReference>